<dbReference type="FunFam" id="3.40.1160.10:FF:000002">
    <property type="entry name" value="Aspartokinase"/>
    <property type="match status" value="1"/>
</dbReference>
<evidence type="ECO:0000256" key="11">
    <source>
        <dbReference type="ARBA" id="ARBA00023154"/>
    </source>
</evidence>
<comment type="catalytic activity">
    <reaction evidence="12">
        <text>L-aspartate + ATP = 4-phospho-L-aspartate + ADP</text>
        <dbReference type="Rhea" id="RHEA:23776"/>
        <dbReference type="ChEBI" id="CHEBI:29991"/>
        <dbReference type="ChEBI" id="CHEBI:30616"/>
        <dbReference type="ChEBI" id="CHEBI:57535"/>
        <dbReference type="ChEBI" id="CHEBI:456216"/>
        <dbReference type="EC" id="2.7.2.4"/>
    </reaction>
</comment>
<dbReference type="FunFam" id="3.30.2130.10:FF:000001">
    <property type="entry name" value="Bifunctional aspartokinase/homoserine dehydrogenase"/>
    <property type="match status" value="1"/>
</dbReference>
<dbReference type="PROSITE" id="PS00324">
    <property type="entry name" value="ASPARTOKINASE"/>
    <property type="match status" value="1"/>
</dbReference>
<evidence type="ECO:0000256" key="1">
    <source>
        <dbReference type="ARBA" id="ARBA00004986"/>
    </source>
</evidence>
<dbReference type="InterPro" id="IPR005260">
    <property type="entry name" value="Asp_kin_monofn"/>
</dbReference>
<evidence type="ECO:0000256" key="7">
    <source>
        <dbReference type="ARBA" id="ARBA00022737"/>
    </source>
</evidence>
<organism evidence="14">
    <name type="scientific">marine metagenome</name>
    <dbReference type="NCBI Taxonomy" id="408172"/>
    <lineage>
        <taxon>unclassified sequences</taxon>
        <taxon>metagenomes</taxon>
        <taxon>ecological metagenomes</taxon>
    </lineage>
</organism>
<dbReference type="NCBIfam" id="TIGR00657">
    <property type="entry name" value="asp_kinases"/>
    <property type="match status" value="1"/>
</dbReference>
<dbReference type="UniPathway" id="UPA00050">
    <property type="reaction ID" value="UER00461"/>
</dbReference>
<dbReference type="Gene3D" id="3.40.1160.10">
    <property type="entry name" value="Acetylglutamate kinase-like"/>
    <property type="match status" value="1"/>
</dbReference>
<evidence type="ECO:0000256" key="4">
    <source>
        <dbReference type="ARBA" id="ARBA00013059"/>
    </source>
</evidence>
<comment type="similarity">
    <text evidence="3">Belongs to the aspartokinase family.</text>
</comment>
<dbReference type="GO" id="GO:0009090">
    <property type="term" value="P:homoserine biosynthetic process"/>
    <property type="evidence" value="ECO:0007669"/>
    <property type="project" value="TreeGrafter"/>
</dbReference>
<dbReference type="InterPro" id="IPR002912">
    <property type="entry name" value="ACT_dom"/>
</dbReference>
<dbReference type="CDD" id="cd04913">
    <property type="entry name" value="ACT_AKii-LysC-BS-like_1"/>
    <property type="match status" value="1"/>
</dbReference>
<evidence type="ECO:0000256" key="9">
    <source>
        <dbReference type="ARBA" id="ARBA00022777"/>
    </source>
</evidence>
<evidence type="ECO:0000256" key="3">
    <source>
        <dbReference type="ARBA" id="ARBA00010122"/>
    </source>
</evidence>
<dbReference type="InterPro" id="IPR054352">
    <property type="entry name" value="ACT_Aspartokinase"/>
</dbReference>
<dbReference type="GO" id="GO:0004072">
    <property type="term" value="F:aspartate kinase activity"/>
    <property type="evidence" value="ECO:0007669"/>
    <property type="project" value="UniProtKB-EC"/>
</dbReference>
<dbReference type="AlphaFoldDB" id="A0A381V7W8"/>
<evidence type="ECO:0000256" key="12">
    <source>
        <dbReference type="ARBA" id="ARBA00047872"/>
    </source>
</evidence>
<feature type="non-terminal residue" evidence="14">
    <location>
        <position position="1"/>
    </location>
</feature>
<dbReference type="InterPro" id="IPR041740">
    <property type="entry name" value="AKii-LysC-BS"/>
</dbReference>
<dbReference type="SUPFAM" id="SSF55021">
    <property type="entry name" value="ACT-like"/>
    <property type="match status" value="2"/>
</dbReference>
<comment type="pathway">
    <text evidence="2">Amino-acid biosynthesis; L-threonine biosynthesis; L-threonine from L-aspartate: step 1/5.</text>
</comment>
<name>A0A381V7W8_9ZZZZ</name>
<dbReference type="EMBL" id="UINC01007855">
    <property type="protein sequence ID" value="SVA35393.1"/>
    <property type="molecule type" value="Genomic_DNA"/>
</dbReference>
<dbReference type="SUPFAM" id="SSF53633">
    <property type="entry name" value="Carbamate kinase-like"/>
    <property type="match status" value="1"/>
</dbReference>
<dbReference type="GO" id="GO:0009089">
    <property type="term" value="P:lysine biosynthetic process via diaminopimelate"/>
    <property type="evidence" value="ECO:0007669"/>
    <property type="project" value="InterPro"/>
</dbReference>
<dbReference type="Pfam" id="PF01842">
    <property type="entry name" value="ACT"/>
    <property type="match status" value="1"/>
</dbReference>
<protein>
    <recommendedName>
        <fullName evidence="4">aspartate kinase</fullName>
        <ecNumber evidence="4">2.7.2.4</ecNumber>
    </recommendedName>
</protein>
<dbReference type="UniPathway" id="UPA00051">
    <property type="reaction ID" value="UER00462"/>
</dbReference>
<gene>
    <name evidence="14" type="ORF">METZ01_LOCUS88247</name>
</gene>
<dbReference type="EC" id="2.7.2.4" evidence="4"/>
<accession>A0A381V7W8</accession>
<dbReference type="InterPro" id="IPR036393">
    <property type="entry name" value="AceGlu_kinase-like_sf"/>
</dbReference>
<dbReference type="PANTHER" id="PTHR21499">
    <property type="entry name" value="ASPARTATE KINASE"/>
    <property type="match status" value="1"/>
</dbReference>
<dbReference type="GO" id="GO:0005829">
    <property type="term" value="C:cytosol"/>
    <property type="evidence" value="ECO:0007669"/>
    <property type="project" value="TreeGrafter"/>
</dbReference>
<dbReference type="CDD" id="cd04923">
    <property type="entry name" value="ACT_AK-LysC-DapG-like_2"/>
    <property type="match status" value="1"/>
</dbReference>
<dbReference type="InterPro" id="IPR001341">
    <property type="entry name" value="Asp_kinase"/>
</dbReference>
<dbReference type="NCBIfam" id="NF005155">
    <property type="entry name" value="PRK06635.1-4"/>
    <property type="match status" value="1"/>
</dbReference>
<evidence type="ECO:0000256" key="10">
    <source>
        <dbReference type="ARBA" id="ARBA00022840"/>
    </source>
</evidence>
<keyword evidence="6" id="KW-0808">Transferase</keyword>
<dbReference type="InterPro" id="IPR045865">
    <property type="entry name" value="ACT-like_dom_sf"/>
</dbReference>
<dbReference type="InterPro" id="IPR018042">
    <property type="entry name" value="Aspartate_kinase_CS"/>
</dbReference>
<dbReference type="PROSITE" id="PS51671">
    <property type="entry name" value="ACT"/>
    <property type="match status" value="1"/>
</dbReference>
<evidence type="ECO:0000256" key="2">
    <source>
        <dbReference type="ARBA" id="ARBA00005139"/>
    </source>
</evidence>
<evidence type="ECO:0000313" key="14">
    <source>
        <dbReference type="EMBL" id="SVA35393.1"/>
    </source>
</evidence>
<dbReference type="PIRSF" id="PIRSF000726">
    <property type="entry name" value="Asp_kin"/>
    <property type="match status" value="1"/>
</dbReference>
<comment type="pathway">
    <text evidence="1">Amino-acid biosynthesis; L-methionine biosynthesis via de novo pathway; L-homoserine from L-aspartate: step 1/3.</text>
</comment>
<reference evidence="14" key="1">
    <citation type="submission" date="2018-05" db="EMBL/GenBank/DDBJ databases">
        <authorList>
            <person name="Lanie J.A."/>
            <person name="Ng W.-L."/>
            <person name="Kazmierczak K.M."/>
            <person name="Andrzejewski T.M."/>
            <person name="Davidsen T.M."/>
            <person name="Wayne K.J."/>
            <person name="Tettelin H."/>
            <person name="Glass J.I."/>
            <person name="Rusch D."/>
            <person name="Podicherti R."/>
            <person name="Tsui H.-C.T."/>
            <person name="Winkler M.E."/>
        </authorList>
    </citation>
    <scope>NUCLEOTIDE SEQUENCE</scope>
</reference>
<keyword evidence="9" id="KW-0418">Kinase</keyword>
<evidence type="ECO:0000256" key="8">
    <source>
        <dbReference type="ARBA" id="ARBA00022741"/>
    </source>
</evidence>
<evidence type="ECO:0000259" key="13">
    <source>
        <dbReference type="PROSITE" id="PS51671"/>
    </source>
</evidence>
<evidence type="ECO:0000256" key="5">
    <source>
        <dbReference type="ARBA" id="ARBA00022605"/>
    </source>
</evidence>
<keyword evidence="11" id="KW-0457">Lysine biosynthesis</keyword>
<keyword evidence="10" id="KW-0067">ATP-binding</keyword>
<dbReference type="NCBIfam" id="NF005154">
    <property type="entry name" value="PRK06635.1-2"/>
    <property type="match status" value="1"/>
</dbReference>
<dbReference type="Pfam" id="PF22468">
    <property type="entry name" value="ACT_9"/>
    <property type="match status" value="1"/>
</dbReference>
<dbReference type="Gene3D" id="3.30.2130.10">
    <property type="entry name" value="VC0802-like"/>
    <property type="match status" value="1"/>
</dbReference>
<evidence type="ECO:0000256" key="6">
    <source>
        <dbReference type="ARBA" id="ARBA00022679"/>
    </source>
</evidence>
<dbReference type="CDD" id="cd04261">
    <property type="entry name" value="AAK_AKii-LysC-BS"/>
    <property type="match status" value="1"/>
</dbReference>
<sequence length="407" mass="43279">VQKYGGTSVATAERILAIAERIEQNLLNTPRLVVVLSAMGGATDELVALARQVSERPAGREMDLLLSTGEQVTVSLLGLALQQRGIAAISLTALQCGIRTDGVFNVARIRSIDTGRIHAELDAGKVVVVTGFQGVNDTNDITTLGRGGSDITGAALAAALGADACEIYTDVDGVFSADPSQVPRAKLWREISYEEAIEMASSGAKVIHPRAAELCMECDVPIHVRSSFHSRDGTWIRGGTEVMERAEVVSVTSDSKIAKVTLREVPDEPGIAARVFQDLAQAGINIRLIIQSASSQDRGRITFILDLEFLDGVRELGKTWEEAGVASCCVVESDVAKISIVGSRLASTPGLAARMFSILAREGINIDCISSSEMKVACVISADCLDDAVLAVHQEFFPEPRNDAATM</sequence>
<dbReference type="GO" id="GO:0005524">
    <property type="term" value="F:ATP binding"/>
    <property type="evidence" value="ECO:0007669"/>
    <property type="project" value="UniProtKB-KW"/>
</dbReference>
<dbReference type="GO" id="GO:0009088">
    <property type="term" value="P:threonine biosynthetic process"/>
    <property type="evidence" value="ECO:0007669"/>
    <property type="project" value="UniProtKB-UniPathway"/>
</dbReference>
<dbReference type="InterPro" id="IPR001048">
    <property type="entry name" value="Asp/Glu/Uridylate_kinase"/>
</dbReference>
<dbReference type="Pfam" id="PF00696">
    <property type="entry name" value="AA_kinase"/>
    <property type="match status" value="1"/>
</dbReference>
<keyword evidence="8" id="KW-0547">Nucleotide-binding</keyword>
<keyword evidence="5" id="KW-0028">Amino-acid biosynthesis</keyword>
<feature type="domain" description="ACT" evidence="13">
    <location>
        <begin position="260"/>
        <end position="343"/>
    </location>
</feature>
<proteinExistence type="inferred from homology"/>
<dbReference type="PANTHER" id="PTHR21499:SF3">
    <property type="entry name" value="ASPARTOKINASE"/>
    <property type="match status" value="1"/>
</dbReference>
<keyword evidence="7" id="KW-0677">Repeat</keyword>